<dbReference type="Proteomes" id="UP001209878">
    <property type="component" value="Unassembled WGS sequence"/>
</dbReference>
<evidence type="ECO:0000256" key="9">
    <source>
        <dbReference type="PIRSR" id="PIRSR037736-1"/>
    </source>
</evidence>
<dbReference type="AlphaFoldDB" id="A0AAD9NXD4"/>
<evidence type="ECO:0000256" key="1">
    <source>
        <dbReference type="ARBA" id="ARBA00004273"/>
    </source>
</evidence>
<keyword evidence="3 8" id="KW-0479">Metal-binding</keyword>
<protein>
    <recommendedName>
        <fullName evidence="13">Thioredoxin domain-containing protein</fullName>
    </recommendedName>
</protein>
<comment type="caution">
    <text evidence="11">The sequence shown here is derived from an EMBL/GenBank/DDBJ whole genome shotgun (WGS) entry which is preliminary data.</text>
</comment>
<comment type="subcellular location">
    <subcellularLocation>
        <location evidence="1 8">Mitochondrion inner membrane</location>
    </subcellularLocation>
</comment>
<evidence type="ECO:0000256" key="3">
    <source>
        <dbReference type="ARBA" id="ARBA00022723"/>
    </source>
</evidence>
<keyword evidence="10" id="KW-1015">Disulfide bond</keyword>
<sequence length="284" mass="31794">MAQRLGQTVRTMACSSCATQMRTGVQCGAATRGRLLQADSTGSCRIFRRTVVERPDSMRTPHIKKQDPLKGPPVTWKTVAVTLGVGAVLYGGMEYMKKEKELKKEKERTASLGKAAIGGPWELVDHTGKTVTNKDFYGKWLLMYFGFTHCPDICPDELEKIVEVVDKIEENHDLPDVVPIFVSVDPHRDTVKAVAEYVKEFSPKMVGLTGSEEQVKVAAKNYRVYFSTGPKDDDDDYIVDHSVVTYLLNPDGEFVDYYAQNKTVPECVGSISTHMLKFKMLNKQ</sequence>
<dbReference type="GO" id="GO:0006878">
    <property type="term" value="P:intracellular copper ion homeostasis"/>
    <property type="evidence" value="ECO:0007669"/>
    <property type="project" value="UniProtKB-UniRule"/>
</dbReference>
<evidence type="ECO:0000256" key="6">
    <source>
        <dbReference type="ARBA" id="ARBA00023128"/>
    </source>
</evidence>
<dbReference type="EMBL" id="JAODUO010000275">
    <property type="protein sequence ID" value="KAK2184237.1"/>
    <property type="molecule type" value="Genomic_DNA"/>
</dbReference>
<evidence type="ECO:0000256" key="2">
    <source>
        <dbReference type="ARBA" id="ARBA00010996"/>
    </source>
</evidence>
<dbReference type="InterPro" id="IPR003782">
    <property type="entry name" value="SCO1/SenC"/>
</dbReference>
<dbReference type="Gene3D" id="3.40.30.10">
    <property type="entry name" value="Glutaredoxin"/>
    <property type="match status" value="1"/>
</dbReference>
<dbReference type="GO" id="GO:0005507">
    <property type="term" value="F:copper ion binding"/>
    <property type="evidence" value="ECO:0007669"/>
    <property type="project" value="InterPro"/>
</dbReference>
<dbReference type="GO" id="GO:0005743">
    <property type="term" value="C:mitochondrial inner membrane"/>
    <property type="evidence" value="ECO:0007669"/>
    <property type="project" value="UniProtKB-SubCell"/>
</dbReference>
<evidence type="ECO:0000256" key="4">
    <source>
        <dbReference type="ARBA" id="ARBA00022792"/>
    </source>
</evidence>
<dbReference type="Pfam" id="PF02630">
    <property type="entry name" value="SCO1-SenC"/>
    <property type="match status" value="1"/>
</dbReference>
<evidence type="ECO:0000256" key="7">
    <source>
        <dbReference type="ARBA" id="ARBA00023136"/>
    </source>
</evidence>
<gene>
    <name evidence="11" type="ORF">NP493_275g01004</name>
</gene>
<dbReference type="PIRSF" id="PIRSF037736">
    <property type="entry name" value="SCO1"/>
    <property type="match status" value="1"/>
</dbReference>
<organism evidence="11 12">
    <name type="scientific">Ridgeia piscesae</name>
    <name type="common">Tubeworm</name>
    <dbReference type="NCBI Taxonomy" id="27915"/>
    <lineage>
        <taxon>Eukaryota</taxon>
        <taxon>Metazoa</taxon>
        <taxon>Spiralia</taxon>
        <taxon>Lophotrochozoa</taxon>
        <taxon>Annelida</taxon>
        <taxon>Polychaeta</taxon>
        <taxon>Sedentaria</taxon>
        <taxon>Canalipalpata</taxon>
        <taxon>Sabellida</taxon>
        <taxon>Siboglinidae</taxon>
        <taxon>Ridgeia</taxon>
    </lineage>
</organism>
<evidence type="ECO:0000256" key="8">
    <source>
        <dbReference type="PIRNR" id="PIRNR037736"/>
    </source>
</evidence>
<feature type="binding site" evidence="9">
    <location>
        <position position="150"/>
    </location>
    <ligand>
        <name>Cu cation</name>
        <dbReference type="ChEBI" id="CHEBI:23378"/>
    </ligand>
</feature>
<comment type="similarity">
    <text evidence="2 8">Belongs to the SCO1/2 family.</text>
</comment>
<feature type="binding site" evidence="9">
    <location>
        <position position="154"/>
    </location>
    <ligand>
        <name>Cu cation</name>
        <dbReference type="ChEBI" id="CHEBI:23378"/>
    </ligand>
</feature>
<dbReference type="PANTHER" id="PTHR12151:SF5">
    <property type="entry name" value="AT19154P"/>
    <property type="match status" value="1"/>
</dbReference>
<dbReference type="CDD" id="cd02968">
    <property type="entry name" value="SCO"/>
    <property type="match status" value="1"/>
</dbReference>
<evidence type="ECO:0008006" key="13">
    <source>
        <dbReference type="Google" id="ProtNLM"/>
    </source>
</evidence>
<comment type="subunit">
    <text evidence="8">Homodimer.</text>
</comment>
<comment type="function">
    <text evidence="8">Copper metallochaperone essential for the synthesis and maturation of cytochrome c oxidase subunit II (MT-CO2/COX2) by facilitating the incorporation of copper into the Cu(A) site of MT-CO2/COX2.</text>
</comment>
<keyword evidence="8" id="KW-0143">Chaperone</keyword>
<dbReference type="SUPFAM" id="SSF52833">
    <property type="entry name" value="Thioredoxin-like"/>
    <property type="match status" value="1"/>
</dbReference>
<evidence type="ECO:0000256" key="10">
    <source>
        <dbReference type="PIRSR" id="PIRSR603782-2"/>
    </source>
</evidence>
<keyword evidence="12" id="KW-1185">Reference proteome</keyword>
<keyword evidence="5 8" id="KW-0186">Copper</keyword>
<dbReference type="InterPro" id="IPR036249">
    <property type="entry name" value="Thioredoxin-like_sf"/>
</dbReference>
<feature type="binding site" evidence="9">
    <location>
        <position position="241"/>
    </location>
    <ligand>
        <name>Cu cation</name>
        <dbReference type="ChEBI" id="CHEBI:23378"/>
    </ligand>
</feature>
<dbReference type="GO" id="GO:0016531">
    <property type="term" value="F:copper chaperone activity"/>
    <property type="evidence" value="ECO:0007669"/>
    <property type="project" value="InterPro"/>
</dbReference>
<keyword evidence="4 8" id="KW-0999">Mitochondrion inner membrane</keyword>
<dbReference type="InterPro" id="IPR017276">
    <property type="entry name" value="Synth_of_cyt-c-oxidase_Sco1/2"/>
</dbReference>
<keyword evidence="7" id="KW-0472">Membrane</keyword>
<dbReference type="GO" id="GO:0033617">
    <property type="term" value="P:mitochondrial respiratory chain complex IV assembly"/>
    <property type="evidence" value="ECO:0007669"/>
    <property type="project" value="TreeGrafter"/>
</dbReference>
<evidence type="ECO:0000313" key="11">
    <source>
        <dbReference type="EMBL" id="KAK2184237.1"/>
    </source>
</evidence>
<name>A0AAD9NXD4_RIDPI</name>
<dbReference type="PANTHER" id="PTHR12151">
    <property type="entry name" value="ELECTRON TRANSPORT PROTIN SCO1/SENC FAMILY MEMBER"/>
    <property type="match status" value="1"/>
</dbReference>
<reference evidence="11" key="1">
    <citation type="journal article" date="2023" name="Mol. Biol. Evol.">
        <title>Third-Generation Sequencing Reveals the Adaptive Role of the Epigenome in Three Deep-Sea Polychaetes.</title>
        <authorList>
            <person name="Perez M."/>
            <person name="Aroh O."/>
            <person name="Sun Y."/>
            <person name="Lan Y."/>
            <person name="Juniper S.K."/>
            <person name="Young C.R."/>
            <person name="Angers B."/>
            <person name="Qian P.Y."/>
        </authorList>
    </citation>
    <scope>NUCLEOTIDE SEQUENCE</scope>
    <source>
        <strain evidence="11">R07B-5</strain>
    </source>
</reference>
<keyword evidence="6 8" id="KW-0496">Mitochondrion</keyword>
<accession>A0AAD9NXD4</accession>
<evidence type="ECO:0000256" key="5">
    <source>
        <dbReference type="ARBA" id="ARBA00023008"/>
    </source>
</evidence>
<dbReference type="FunFam" id="3.40.30.10:FF:000013">
    <property type="entry name" value="Blast:Protein SCO1 homolog, mitochondrial"/>
    <property type="match status" value="1"/>
</dbReference>
<evidence type="ECO:0000313" key="12">
    <source>
        <dbReference type="Proteomes" id="UP001209878"/>
    </source>
</evidence>
<feature type="disulfide bond" description="Redox-active" evidence="10">
    <location>
        <begin position="150"/>
        <end position="154"/>
    </location>
</feature>
<proteinExistence type="inferred from homology"/>